<evidence type="ECO:0000313" key="1">
    <source>
        <dbReference type="EMBL" id="NRF68235.1"/>
    </source>
</evidence>
<gene>
    <name evidence="1" type="ORF">HLB44_14675</name>
</gene>
<protein>
    <submittedName>
        <fullName evidence="1">DUF885 domain-containing protein</fullName>
    </submittedName>
</protein>
<name>A0ABX2EHV1_9BURK</name>
<keyword evidence="2" id="KW-1185">Reference proteome</keyword>
<proteinExistence type="predicted"/>
<dbReference type="EMBL" id="JABRWJ010000004">
    <property type="protein sequence ID" value="NRF68235.1"/>
    <property type="molecule type" value="Genomic_DNA"/>
</dbReference>
<evidence type="ECO:0000313" key="2">
    <source>
        <dbReference type="Proteomes" id="UP000737171"/>
    </source>
</evidence>
<comment type="caution">
    <text evidence="1">The sequence shown here is derived from an EMBL/GenBank/DDBJ whole genome shotgun (WGS) entry which is preliminary data.</text>
</comment>
<dbReference type="InterPro" id="IPR010281">
    <property type="entry name" value="DUF885"/>
</dbReference>
<sequence>MVAAIFAGRRKLAVLFRDHEGPALTRLRVLPATLLATLLVCGPSFAATPVPATATEAARHPAARALPALFADEWERSLRDSPETASYQGDTRYDDRWTDFSPAAIAARAAADRAALQRLRGIDRAALAPADQLHHDSFEWLLRHAVERQPFREYLQPISHRGGVQTADVIAETMPFATAAHYRQWLARIAAMPRLIDQTIALMREGVAAGELPPRVLMNRVPAQIAAQIVDDPAKSPFYRPFTRIGPAIAAAERAALQAEAQALIRAQLVPAYRRLARHFETEYLPRTRATVAVSALPAGRAYYDFLARYYTSTPLGADEIHAIGLKEVARLRAAMEALKTETGFRGTLAEFFTFLRTDARFFHRSGPELLNAYRALAKRIDPELVKVFRLQPRLPYGVRPIPDNLAPDTTTAYYQAGAADGSRPGYYYVNLYKPETRPTWEMLPLSLHEAVPGHHFQFARGLELPDAPTFRRTAYFVAYAEGWGLYAEQLGHEMGLYDDPYDRFGQLTYEMWRAVRLVIDTGLHARGWTREQALAYFRDNAPKTEQDIVNEVDRYIDNPGQALAYKIGQLKILALRQRAQAALGPRFDLRDFNDAVLATGSVPLSALEAHVERWIAAQQRQ</sequence>
<organism evidence="1 2">
    <name type="scientific">Pseudaquabacterium terrae</name>
    <dbReference type="NCBI Taxonomy" id="2732868"/>
    <lineage>
        <taxon>Bacteria</taxon>
        <taxon>Pseudomonadati</taxon>
        <taxon>Pseudomonadota</taxon>
        <taxon>Betaproteobacteria</taxon>
        <taxon>Burkholderiales</taxon>
        <taxon>Sphaerotilaceae</taxon>
        <taxon>Pseudaquabacterium</taxon>
    </lineage>
</organism>
<dbReference type="Proteomes" id="UP000737171">
    <property type="component" value="Unassembled WGS sequence"/>
</dbReference>
<accession>A0ABX2EHV1</accession>
<dbReference type="PANTHER" id="PTHR33361">
    <property type="entry name" value="GLR0591 PROTEIN"/>
    <property type="match status" value="1"/>
</dbReference>
<dbReference type="Pfam" id="PF05960">
    <property type="entry name" value="DUF885"/>
    <property type="match status" value="1"/>
</dbReference>
<reference evidence="1 2" key="1">
    <citation type="submission" date="2020-05" db="EMBL/GenBank/DDBJ databases">
        <title>Aquincola sp. isolate from soil.</title>
        <authorList>
            <person name="Han J."/>
            <person name="Kim D.-U."/>
        </authorList>
    </citation>
    <scope>NUCLEOTIDE SEQUENCE [LARGE SCALE GENOMIC DNA]</scope>
    <source>
        <strain evidence="1 2">S2</strain>
    </source>
</reference>
<dbReference type="PANTHER" id="PTHR33361:SF2">
    <property type="entry name" value="DUF885 DOMAIN-CONTAINING PROTEIN"/>
    <property type="match status" value="1"/>
</dbReference>